<dbReference type="Proteomes" id="UP000182762">
    <property type="component" value="Unassembled WGS sequence"/>
</dbReference>
<dbReference type="RefSeq" id="WP_061803783.1">
    <property type="nucleotide sequence ID" value="NZ_FOXX01000002.1"/>
</dbReference>
<reference evidence="2 3" key="1">
    <citation type="submission" date="2016-10" db="EMBL/GenBank/DDBJ databases">
        <authorList>
            <person name="Varghese N."/>
            <person name="Submissions S."/>
        </authorList>
    </citation>
    <scope>NUCLEOTIDE SEQUENCE [LARGE SCALE GENOMIC DNA]</scope>
    <source>
        <strain evidence="2 3">DSM 13796</strain>
    </source>
</reference>
<dbReference type="EMBL" id="FOXX01000002">
    <property type="protein sequence ID" value="SFQ41936.1"/>
    <property type="molecule type" value="Genomic_DNA"/>
</dbReference>
<keyword evidence="1" id="KW-1133">Transmembrane helix</keyword>
<accession>A0A1I5YCL4</accession>
<feature type="transmembrane region" description="Helical" evidence="1">
    <location>
        <begin position="48"/>
        <end position="68"/>
    </location>
</feature>
<evidence type="ECO:0008006" key="4">
    <source>
        <dbReference type="Google" id="ProtNLM"/>
    </source>
</evidence>
<feature type="transmembrane region" description="Helical" evidence="1">
    <location>
        <begin position="124"/>
        <end position="142"/>
    </location>
</feature>
<evidence type="ECO:0000256" key="1">
    <source>
        <dbReference type="SAM" id="Phobius"/>
    </source>
</evidence>
<comment type="caution">
    <text evidence="2">The sequence shown here is derived from an EMBL/GenBank/DDBJ whole genome shotgun (WGS) entry which is preliminary data.</text>
</comment>
<protein>
    <recommendedName>
        <fullName evidence="4">MFS transporter</fullName>
    </recommendedName>
</protein>
<sequence>MIRSLKKAHRLSSVSYLDSPTAFSFYALSFTYIVHIGILTFKPLSTEHYISAFVNLLILLINGFLLATDKRVIKSVRYNKQARFLYFSTAAIWLSAGAIFTENYFLMAVTVTVIFYLIVEAVRLLLSFFYYWGIALFFPYEYKEKSDDMIRSGQELSMFLTAPEQKGLAFIRLVHGMLYIAAIFVLFMIVSITMPIPNESLFSLFDQGRKLATEAELTKPSNIFIFGALFLSVLAFTVPKVKQLEQLALERKAAIQKSHAV</sequence>
<keyword evidence="1" id="KW-0472">Membrane</keyword>
<evidence type="ECO:0000313" key="2">
    <source>
        <dbReference type="EMBL" id="SFQ41936.1"/>
    </source>
</evidence>
<keyword evidence="1" id="KW-0812">Transmembrane</keyword>
<name>A0A1I5YCL4_9BACI</name>
<gene>
    <name evidence="2" type="ORF">SAMN02745910_01378</name>
</gene>
<feature type="transmembrane region" description="Helical" evidence="1">
    <location>
        <begin position="89"/>
        <end position="118"/>
    </location>
</feature>
<proteinExistence type="predicted"/>
<feature type="transmembrane region" description="Helical" evidence="1">
    <location>
        <begin position="21"/>
        <end position="42"/>
    </location>
</feature>
<feature type="transmembrane region" description="Helical" evidence="1">
    <location>
        <begin position="176"/>
        <end position="196"/>
    </location>
</feature>
<dbReference type="GeneID" id="93710096"/>
<keyword evidence="3" id="KW-1185">Reference proteome</keyword>
<evidence type="ECO:0000313" key="3">
    <source>
        <dbReference type="Proteomes" id="UP000182762"/>
    </source>
</evidence>
<organism evidence="2 3">
    <name type="scientific">Priestia endophytica DSM 13796</name>
    <dbReference type="NCBI Taxonomy" id="1121089"/>
    <lineage>
        <taxon>Bacteria</taxon>
        <taxon>Bacillati</taxon>
        <taxon>Bacillota</taxon>
        <taxon>Bacilli</taxon>
        <taxon>Bacillales</taxon>
        <taxon>Bacillaceae</taxon>
        <taxon>Priestia</taxon>
    </lineage>
</organism>
<feature type="transmembrane region" description="Helical" evidence="1">
    <location>
        <begin position="223"/>
        <end position="241"/>
    </location>
</feature>